<feature type="compositionally biased region" description="Basic residues" evidence="16">
    <location>
        <begin position="703"/>
        <end position="712"/>
    </location>
</feature>
<keyword evidence="13" id="KW-0539">Nucleus</keyword>
<dbReference type="InterPro" id="IPR011990">
    <property type="entry name" value="TPR-like_helical_dom_sf"/>
</dbReference>
<dbReference type="PROSITE" id="PS50088">
    <property type="entry name" value="ANK_REPEAT"/>
    <property type="match status" value="3"/>
</dbReference>
<keyword evidence="11 14" id="KW-0040">ANK repeat</keyword>
<feature type="repeat" description="ANK" evidence="14">
    <location>
        <begin position="534"/>
        <end position="566"/>
    </location>
</feature>
<dbReference type="InterPro" id="IPR032675">
    <property type="entry name" value="LRR_dom_sf"/>
</dbReference>
<evidence type="ECO:0000313" key="17">
    <source>
        <dbReference type="Proteomes" id="UP000694844"/>
    </source>
</evidence>
<keyword evidence="5" id="KW-0158">Chromosome</keyword>
<dbReference type="Pfam" id="PF00023">
    <property type="entry name" value="Ank"/>
    <property type="match status" value="1"/>
</dbReference>
<sequence>MYTKDEREIEKLRREKLKADKKGNLKEVATLANYLGELLAKNGKFIEAREEHEQELGICEALNDSIGAAVACRKIGENYCDLQEYEKALQFQQRHLNLAKKCGSLIEEQRALATIGRTHFIKSENTANPEGCTTALHKALDAYQKSLQVCEGLKTSGEVAEKEYFEMKARLYLNIGLVHDGLGDSLQCTDNLKRAITLADRHHFDSDLYRCQMCLAGRYQRNGNLSQSLRSLEAAQKIAVKMRDKQLQSDTLTTKAMILCHIGDFSSSMHSLKKAYKLAPITEADNLKKLFHAVSKLEKATLTLETTPSIPSDERMRLFESLGDCSAEAGNYKQAIEYYLKMLQCAEDLNKPMKDFIPIFVSLAQTYTDDKQYKNAIMYYKREISARENDEVQVCKTLLNIAEIQVSDGQSYDEISKTYLSAHKQAKNAKHHLLEYHVLKAMTDVQKSFGRKSHLQQTQAKLKQVKERYNIDSSDELSDEERDSQREQTEDSNTELSISDLSESDDTDEELPVNTGTSTGRARRTTASTKRNEKGETPLHRACIEGNLKKVEKLIEQGHPVNPRDYCGWIPLHEAANHDFYDIVQYLVEHGAAVNDRGGQHCGGVTPLIDAASCGNMEVMELLISKGAKVYAKDDEGNTALDCLRSWRQRCDNMTEDLTARFTSLEQKLQKNLPNHCPTRKENTIPSPLSQSSNVMPALIPPKQRKKDRNLRRTLSSGSEEEIPETGTAQSKEGSEETYPNPLLEESAPKRATDFYKSAIKGVGLSASKMVSASQPSTSKALKEIQPYLAEEEMLDDDWLIDDMRPTGKKRRLDVNDVFSKNSVSSSQRAPKRKKRSDEYEPNRVPVLPGDANDGQHHITDHPCLQDQNIDDDFLPNDICFISENENSNDSVETRPKSRLSRKPKQVKLTNFGIRKSSMSSFVADENRNKDDLPPLEVASNQNHLLPGNSYPNVGASLSSSLSSSQMVPGILSQSALFPVKNLKVTVKDKKLLVPVFEKDLNSTVAWLAQETASRYHRLTGLQCVLSIMLGDGSVPSPDDSVTLLLSSNEEISAKVEQLDLPPMAQQYEQVCQELSCISYRNIKTILLQSDSNGGKLDFQNLALRPVHLKPVFKALLFQQSITEICLKGNRLGDRGLEDFLVVLKSLSSLTSLDLSCNGISSVGLKALAGCALSMKDETGTSAPKRLLHLSLSNNWLGDTCCSLLNTVISSLSSLETLELASCGFTSKLFQQNRLSLVETVKNSGVHTLDVSCNSLGSLGVELVLCCLNPRLVTTLNFSGTVTASGVLHLFLHHIEMFLTQDNCALSDLTLSSCQISMEEKDKLVRLITVGKKLHRLDIACNPKLTSEAIGALLSESTKRDSPLEQLVAEGCTVSSPLNSDFLDSLNDKLQSARPLTFLSLSSQQLEKVDVECLSDIWTQSWQAGVGVIHNHCDVIRLCVEDK</sequence>
<gene>
    <name evidence="18" type="primary">LOC111136493</name>
</gene>
<dbReference type="SUPFAM" id="SSF48403">
    <property type="entry name" value="Ankyrin repeat"/>
    <property type="match status" value="1"/>
</dbReference>
<evidence type="ECO:0000256" key="12">
    <source>
        <dbReference type="ARBA" id="ARBA00023204"/>
    </source>
</evidence>
<evidence type="ECO:0000256" key="7">
    <source>
        <dbReference type="ARBA" id="ARBA00022737"/>
    </source>
</evidence>
<evidence type="ECO:0000256" key="13">
    <source>
        <dbReference type="ARBA" id="ARBA00023242"/>
    </source>
</evidence>
<evidence type="ECO:0000256" key="3">
    <source>
        <dbReference type="ARBA" id="ARBA00010999"/>
    </source>
</evidence>
<dbReference type="GO" id="GO:0043596">
    <property type="term" value="C:nuclear replication fork"/>
    <property type="evidence" value="ECO:0007669"/>
    <property type="project" value="TreeGrafter"/>
</dbReference>
<keyword evidence="12" id="KW-0234">DNA repair</keyword>
<dbReference type="InterPro" id="IPR002110">
    <property type="entry name" value="Ankyrin_rpt"/>
</dbReference>
<evidence type="ECO:0000256" key="4">
    <source>
        <dbReference type="ARBA" id="ARBA00017829"/>
    </source>
</evidence>
<dbReference type="RefSeq" id="XP_022343084.1">
    <property type="nucleotide sequence ID" value="XM_022487376.1"/>
</dbReference>
<dbReference type="PROSITE" id="PS50297">
    <property type="entry name" value="ANK_REP_REGION"/>
    <property type="match status" value="3"/>
</dbReference>
<evidence type="ECO:0000256" key="9">
    <source>
        <dbReference type="ARBA" id="ARBA00022803"/>
    </source>
</evidence>
<reference evidence="18" key="1">
    <citation type="submission" date="2025-08" db="UniProtKB">
        <authorList>
            <consortium name="RefSeq"/>
        </authorList>
    </citation>
    <scope>IDENTIFICATION</scope>
    <source>
        <tissue evidence="18">Whole sample</tissue>
    </source>
</reference>
<dbReference type="PANTHER" id="PTHR46358:SF1">
    <property type="entry name" value="TONSOKU-LIKE PROTEIN"/>
    <property type="match status" value="1"/>
</dbReference>
<dbReference type="PROSITE" id="PS50005">
    <property type="entry name" value="TPR"/>
    <property type="match status" value="2"/>
</dbReference>
<dbReference type="SMART" id="SM00368">
    <property type="entry name" value="LRR_RI"/>
    <property type="match status" value="4"/>
</dbReference>
<feature type="compositionally biased region" description="Polar residues" evidence="16">
    <location>
        <begin position="684"/>
        <end position="695"/>
    </location>
</feature>
<dbReference type="PROSITE" id="PS51450">
    <property type="entry name" value="LRR"/>
    <property type="match status" value="1"/>
</dbReference>
<keyword evidence="17" id="KW-1185">Reference proteome</keyword>
<comment type="subcellular location">
    <subcellularLocation>
        <location evidence="2">Chromosome</location>
    </subcellularLocation>
    <subcellularLocation>
        <location evidence="1">Nucleus</location>
    </subcellularLocation>
</comment>
<feature type="compositionally biased region" description="Acidic residues" evidence="16">
    <location>
        <begin position="473"/>
        <end position="482"/>
    </location>
</feature>
<dbReference type="SUPFAM" id="SSF48452">
    <property type="entry name" value="TPR-like"/>
    <property type="match status" value="2"/>
</dbReference>
<evidence type="ECO:0000256" key="5">
    <source>
        <dbReference type="ARBA" id="ARBA00022454"/>
    </source>
</evidence>
<dbReference type="GeneID" id="111136493"/>
<dbReference type="KEGG" id="cvn:111136493"/>
<evidence type="ECO:0000313" key="18">
    <source>
        <dbReference type="RefSeq" id="XP_022343084.1"/>
    </source>
</evidence>
<keyword evidence="10" id="KW-0156">Chromatin regulator</keyword>
<evidence type="ECO:0000256" key="14">
    <source>
        <dbReference type="PROSITE-ProRule" id="PRU00023"/>
    </source>
</evidence>
<dbReference type="SUPFAM" id="SSF52047">
    <property type="entry name" value="RNI-like"/>
    <property type="match status" value="1"/>
</dbReference>
<feature type="repeat" description="TPR" evidence="15">
    <location>
        <begin position="357"/>
        <end position="390"/>
    </location>
</feature>
<evidence type="ECO:0000256" key="2">
    <source>
        <dbReference type="ARBA" id="ARBA00004286"/>
    </source>
</evidence>
<feature type="repeat" description="ANK" evidence="14">
    <location>
        <begin position="567"/>
        <end position="599"/>
    </location>
</feature>
<dbReference type="GO" id="GO:0000724">
    <property type="term" value="P:double-strand break repair via homologous recombination"/>
    <property type="evidence" value="ECO:0007669"/>
    <property type="project" value="TreeGrafter"/>
</dbReference>
<dbReference type="GO" id="GO:0006325">
    <property type="term" value="P:chromatin organization"/>
    <property type="evidence" value="ECO:0007669"/>
    <property type="project" value="UniProtKB-KW"/>
</dbReference>
<keyword evidence="8" id="KW-0227">DNA damage</keyword>
<evidence type="ECO:0000256" key="15">
    <source>
        <dbReference type="PROSITE-ProRule" id="PRU00339"/>
    </source>
</evidence>
<keyword evidence="9 15" id="KW-0802">TPR repeat</keyword>
<evidence type="ECO:0000256" key="11">
    <source>
        <dbReference type="ARBA" id="ARBA00023043"/>
    </source>
</evidence>
<evidence type="ECO:0000256" key="6">
    <source>
        <dbReference type="ARBA" id="ARBA00022614"/>
    </source>
</evidence>
<proteinExistence type="inferred from homology"/>
<dbReference type="GO" id="GO:0031297">
    <property type="term" value="P:replication fork processing"/>
    <property type="evidence" value="ECO:0007669"/>
    <property type="project" value="TreeGrafter"/>
</dbReference>
<protein>
    <recommendedName>
        <fullName evidence="4">Tonsoku-like protein</fullName>
    </recommendedName>
</protein>
<dbReference type="Pfam" id="PF12796">
    <property type="entry name" value="Ank_2"/>
    <property type="match status" value="1"/>
</dbReference>
<dbReference type="InterPro" id="IPR036770">
    <property type="entry name" value="Ankyrin_rpt-contain_sf"/>
</dbReference>
<feature type="repeat" description="TPR" evidence="15">
    <location>
        <begin position="316"/>
        <end position="349"/>
    </location>
</feature>
<feature type="region of interest" description="Disordered" evidence="16">
    <location>
        <begin position="812"/>
        <end position="865"/>
    </location>
</feature>
<dbReference type="OrthoDB" id="5806726at2759"/>
<dbReference type="Pfam" id="PF13424">
    <property type="entry name" value="TPR_12"/>
    <property type="match status" value="1"/>
</dbReference>
<feature type="repeat" description="ANK" evidence="14">
    <location>
        <begin position="603"/>
        <end position="635"/>
    </location>
</feature>
<evidence type="ECO:0000256" key="16">
    <source>
        <dbReference type="SAM" id="MobiDB-lite"/>
    </source>
</evidence>
<dbReference type="Pfam" id="PF13516">
    <property type="entry name" value="LRR_6"/>
    <property type="match status" value="1"/>
</dbReference>
<dbReference type="SMART" id="SM00248">
    <property type="entry name" value="ANK"/>
    <property type="match status" value="3"/>
</dbReference>
<dbReference type="Gene3D" id="1.25.40.20">
    <property type="entry name" value="Ankyrin repeat-containing domain"/>
    <property type="match status" value="1"/>
</dbReference>
<evidence type="ECO:0000256" key="1">
    <source>
        <dbReference type="ARBA" id="ARBA00004123"/>
    </source>
</evidence>
<dbReference type="PANTHER" id="PTHR46358">
    <property type="entry name" value="TONSOKU-LIKE PROTEIN"/>
    <property type="match status" value="1"/>
</dbReference>
<feature type="compositionally biased region" description="Acidic residues" evidence="16">
    <location>
        <begin position="502"/>
        <end position="511"/>
    </location>
</feature>
<feature type="compositionally biased region" description="Low complexity" evidence="16">
    <location>
        <begin position="515"/>
        <end position="529"/>
    </location>
</feature>
<accession>A0A8B8ET01</accession>
<organism evidence="17 18">
    <name type="scientific">Crassostrea virginica</name>
    <name type="common">Eastern oyster</name>
    <dbReference type="NCBI Taxonomy" id="6565"/>
    <lineage>
        <taxon>Eukaryota</taxon>
        <taxon>Metazoa</taxon>
        <taxon>Spiralia</taxon>
        <taxon>Lophotrochozoa</taxon>
        <taxon>Mollusca</taxon>
        <taxon>Bivalvia</taxon>
        <taxon>Autobranchia</taxon>
        <taxon>Pteriomorphia</taxon>
        <taxon>Ostreida</taxon>
        <taxon>Ostreoidea</taxon>
        <taxon>Ostreidae</taxon>
        <taxon>Crassostrea</taxon>
    </lineage>
</organism>
<dbReference type="Gene3D" id="3.80.10.10">
    <property type="entry name" value="Ribonuclease Inhibitor"/>
    <property type="match status" value="3"/>
</dbReference>
<dbReference type="InterPro" id="IPR052311">
    <property type="entry name" value="MMS22L-TONSL_complex_comp"/>
</dbReference>
<name>A0A8B8ET01_CRAVI</name>
<dbReference type="SMART" id="SM00028">
    <property type="entry name" value="TPR"/>
    <property type="match status" value="5"/>
</dbReference>
<dbReference type="Gene3D" id="1.25.40.10">
    <property type="entry name" value="Tetratricopeptide repeat domain"/>
    <property type="match status" value="2"/>
</dbReference>
<dbReference type="InterPro" id="IPR019734">
    <property type="entry name" value="TPR_rpt"/>
</dbReference>
<dbReference type="InterPro" id="IPR001611">
    <property type="entry name" value="Leu-rich_rpt"/>
</dbReference>
<evidence type="ECO:0000256" key="8">
    <source>
        <dbReference type="ARBA" id="ARBA00022763"/>
    </source>
</evidence>
<comment type="similarity">
    <text evidence="3">Belongs to the Tonsoku family.</text>
</comment>
<feature type="compositionally biased region" description="Polar residues" evidence="16">
    <location>
        <begin position="819"/>
        <end position="829"/>
    </location>
</feature>
<keyword evidence="7" id="KW-0677">Repeat</keyword>
<dbReference type="Proteomes" id="UP000694844">
    <property type="component" value="Chromosome 5"/>
</dbReference>
<feature type="region of interest" description="Disordered" evidence="16">
    <location>
        <begin position="449"/>
        <end position="538"/>
    </location>
</feature>
<evidence type="ECO:0000256" key="10">
    <source>
        <dbReference type="ARBA" id="ARBA00022853"/>
    </source>
</evidence>
<feature type="region of interest" description="Disordered" evidence="16">
    <location>
        <begin position="670"/>
        <end position="750"/>
    </location>
</feature>
<keyword evidence="6" id="KW-0433">Leucine-rich repeat</keyword>